<organism evidence="2 3">
    <name type="scientific">Amorphotheca resinae ATCC 22711</name>
    <dbReference type="NCBI Taxonomy" id="857342"/>
    <lineage>
        <taxon>Eukaryota</taxon>
        <taxon>Fungi</taxon>
        <taxon>Dikarya</taxon>
        <taxon>Ascomycota</taxon>
        <taxon>Pezizomycotina</taxon>
        <taxon>Leotiomycetes</taxon>
        <taxon>Helotiales</taxon>
        <taxon>Amorphothecaceae</taxon>
        <taxon>Amorphotheca</taxon>
    </lineage>
</organism>
<evidence type="ECO:0000256" key="1">
    <source>
        <dbReference type="SAM" id="MobiDB-lite"/>
    </source>
</evidence>
<dbReference type="EMBL" id="KZ679019">
    <property type="protein sequence ID" value="PSS07022.1"/>
    <property type="molecule type" value="Genomic_DNA"/>
</dbReference>
<protein>
    <submittedName>
        <fullName evidence="2">Uncharacterized protein</fullName>
    </submittedName>
</protein>
<evidence type="ECO:0000313" key="3">
    <source>
        <dbReference type="Proteomes" id="UP000241818"/>
    </source>
</evidence>
<feature type="region of interest" description="Disordered" evidence="1">
    <location>
        <begin position="1"/>
        <end position="43"/>
    </location>
</feature>
<gene>
    <name evidence="2" type="ORF">M430DRAFT_23174</name>
</gene>
<dbReference type="RefSeq" id="XP_024716678.1">
    <property type="nucleotide sequence ID" value="XM_024864850.1"/>
</dbReference>
<dbReference type="AlphaFoldDB" id="A0A2T3APV3"/>
<dbReference type="GeneID" id="36572931"/>
<accession>A0A2T3APV3</accession>
<keyword evidence="3" id="KW-1185">Reference proteome</keyword>
<evidence type="ECO:0000313" key="2">
    <source>
        <dbReference type="EMBL" id="PSS07022.1"/>
    </source>
</evidence>
<sequence length="172" mass="19232">MAAHPSPQDPVDDDTGKALSHSPPADPRGRFDGVKRQPVTARRKRITTTINTLMSEGRNNRAHTEEPPYYGVLPVLPVLPSHRMRMRWSEAEALSSIRIRGTHGSHHALQTNALAEGGFIADLDSLQYFVYTFRATDTSSETSRLSPTPYEATQRFQPQAPLVLRRESDTIK</sequence>
<dbReference type="InParanoid" id="A0A2T3APV3"/>
<dbReference type="Proteomes" id="UP000241818">
    <property type="component" value="Unassembled WGS sequence"/>
</dbReference>
<proteinExistence type="predicted"/>
<feature type="region of interest" description="Disordered" evidence="1">
    <location>
        <begin position="140"/>
        <end position="172"/>
    </location>
</feature>
<name>A0A2T3APV3_AMORE</name>
<reference evidence="2 3" key="1">
    <citation type="journal article" date="2018" name="New Phytol.">
        <title>Comparative genomics and transcriptomics depict ericoid mycorrhizal fungi as versatile saprotrophs and plant mutualists.</title>
        <authorList>
            <person name="Martino E."/>
            <person name="Morin E."/>
            <person name="Grelet G.A."/>
            <person name="Kuo A."/>
            <person name="Kohler A."/>
            <person name="Daghino S."/>
            <person name="Barry K.W."/>
            <person name="Cichocki N."/>
            <person name="Clum A."/>
            <person name="Dockter R.B."/>
            <person name="Hainaut M."/>
            <person name="Kuo R.C."/>
            <person name="LaButti K."/>
            <person name="Lindahl B.D."/>
            <person name="Lindquist E.A."/>
            <person name="Lipzen A."/>
            <person name="Khouja H.R."/>
            <person name="Magnuson J."/>
            <person name="Murat C."/>
            <person name="Ohm R.A."/>
            <person name="Singer S.W."/>
            <person name="Spatafora J.W."/>
            <person name="Wang M."/>
            <person name="Veneault-Fourrey C."/>
            <person name="Henrissat B."/>
            <person name="Grigoriev I.V."/>
            <person name="Martin F.M."/>
            <person name="Perotto S."/>
        </authorList>
    </citation>
    <scope>NUCLEOTIDE SEQUENCE [LARGE SCALE GENOMIC DNA]</scope>
    <source>
        <strain evidence="2 3">ATCC 22711</strain>
    </source>
</reference>